<proteinExistence type="predicted"/>
<dbReference type="KEGG" id="pfh:PFHG_01680"/>
<evidence type="ECO:0000313" key="2">
    <source>
        <dbReference type="Proteomes" id="UP000054289"/>
    </source>
</evidence>
<protein>
    <submittedName>
        <fullName evidence="1">Uncharacterized protein</fullName>
    </submittedName>
</protein>
<reference evidence="2" key="2">
    <citation type="submission" date="2006-03" db="EMBL/GenBank/DDBJ databases">
        <title>The genome sequence of the Plasmodium falciparum HB3.</title>
        <authorList>
            <consortium name="The Broad Institute Genome Sequencing Platform"/>
            <person name="Birren B."/>
            <person name="Lander E."/>
            <person name="Galagan J."/>
            <person name="Nusbaum C."/>
            <person name="Devon K."/>
            <person name="Henn M."/>
            <person name="Jaffe D."/>
            <person name="Butler J."/>
            <person name="Alvarez P."/>
            <person name="Gnerre S."/>
            <person name="Grabherr M."/>
            <person name="Kleber M."/>
            <person name="Mauceli E."/>
            <person name="Brockman W."/>
            <person name="MacCallum I.A."/>
            <person name="Rounsley S."/>
            <person name="Young S."/>
            <person name="LaButti K."/>
            <person name="Pushparaj V."/>
            <person name="DeCaprio D."/>
            <person name="Crawford M."/>
            <person name="Koehrsen M."/>
            <person name="Engels R."/>
            <person name="Montgomery P."/>
            <person name="Pearson M."/>
            <person name="Howarth C."/>
            <person name="Larson L."/>
            <person name="Luoma S."/>
            <person name="White J."/>
            <person name="Kodira C."/>
            <person name="Zeng Q."/>
            <person name="Oleary S."/>
            <person name="Yandava C."/>
            <person name="Alvarado L."/>
            <person name="Wirth D."/>
            <person name="Volkman S."/>
            <person name="Hartl D."/>
        </authorList>
    </citation>
    <scope>NUCLEOTIDE SEQUENCE [LARGE SCALE GENOMIC DNA]</scope>
</reference>
<dbReference type="OMA" id="REWKQFM"/>
<dbReference type="OrthoDB" id="368993at2759"/>
<gene>
    <name evidence="1" type="ORF">PFHG_01680</name>
</gene>
<accession>A0A0L7K9F7</accession>
<dbReference type="Proteomes" id="UP000054289">
    <property type="component" value="Unassembled WGS sequence"/>
</dbReference>
<reference evidence="1 2" key="1">
    <citation type="submission" date="2006-03" db="EMBL/GenBank/DDBJ databases">
        <title>Annotation of Plasmodium falciparum HB3.</title>
        <authorList>
            <consortium name="The Broad Institute Genome Sequencing Platform"/>
            <person name="Volkman S.K."/>
            <person name="Neafsey D.E."/>
            <person name="Dash A.P."/>
            <person name="Chitnis C.E."/>
            <person name="Hartl D.L."/>
            <person name="Young S.K."/>
            <person name="Zeng Q."/>
            <person name="Koehrsen M."/>
            <person name="Alvarado L."/>
            <person name="Berlin A."/>
            <person name="Borenstein D."/>
            <person name="Chapman S.B."/>
            <person name="Chen Z."/>
            <person name="Engels R."/>
            <person name="Freedman E."/>
            <person name="Gellesch M."/>
            <person name="Goldberg J."/>
            <person name="Griggs A."/>
            <person name="Gujja S."/>
            <person name="Heilman E.R."/>
            <person name="Heiman D.I."/>
            <person name="Howarth C."/>
            <person name="Jen D."/>
            <person name="Larson L."/>
            <person name="Mehta T."/>
            <person name="Neiman D."/>
            <person name="Park D."/>
            <person name="Pearson M."/>
            <person name="Roberts A."/>
            <person name="Saif S."/>
            <person name="Shea T."/>
            <person name="Shenoy N."/>
            <person name="Sisk P."/>
            <person name="Stolte C."/>
            <person name="Sykes S."/>
            <person name="Walk T."/>
            <person name="White J."/>
            <person name="Yandava C."/>
            <person name="Haas B."/>
            <person name="Henn M.R."/>
            <person name="Nusbaum C."/>
            <person name="Birren B."/>
        </authorList>
    </citation>
    <scope>NUCLEOTIDE SEQUENCE [LARGE SCALE GENOMIC DNA]</scope>
    <source>
        <strain evidence="1">HB3</strain>
    </source>
</reference>
<sequence length="185" mass="22911">MKKIYKFSFELCRRIHFKSAKEWKQFMNPKIDGTRIKKIRNISENDMIHKHQILKYPYFKMKKIGKYNKIIKTSDLLFNRSIEIIYDYRYCEIFQKLKDLISFNLKGTYETLNKKKKYIYIYIYLYTYPFYHNNVRVVIKEKCTDDLTFEIYDCLQNKILIKKKNEEFRADDLFKEMFEKIKQNG</sequence>
<dbReference type="EMBL" id="CH671948">
    <property type="protein sequence ID" value="KOB59917.1"/>
    <property type="molecule type" value="Genomic_DNA"/>
</dbReference>
<dbReference type="AlphaFoldDB" id="A0A0L7K9F7"/>
<evidence type="ECO:0000313" key="1">
    <source>
        <dbReference type="EMBL" id="KOB59917.1"/>
    </source>
</evidence>
<organism evidence="1 2">
    <name type="scientific">Plasmodium falciparum (isolate HB3)</name>
    <dbReference type="NCBI Taxonomy" id="137071"/>
    <lineage>
        <taxon>Eukaryota</taxon>
        <taxon>Sar</taxon>
        <taxon>Alveolata</taxon>
        <taxon>Apicomplexa</taxon>
        <taxon>Aconoidasida</taxon>
        <taxon>Haemosporida</taxon>
        <taxon>Plasmodiidae</taxon>
        <taxon>Plasmodium</taxon>
        <taxon>Plasmodium (Laverania)</taxon>
    </lineage>
</organism>
<name>A0A0L7K9F7_PLAFX</name>